<feature type="region of interest" description="Disordered" evidence="10">
    <location>
        <begin position="145"/>
        <end position="251"/>
    </location>
</feature>
<dbReference type="AlphaFoldDB" id="A0A1E4RXH3"/>
<dbReference type="GeneID" id="30990991"/>
<gene>
    <name evidence="12" type="ORF">CYBJADRAFT_174557</name>
</gene>
<comment type="catalytic activity">
    <reaction evidence="9">
        <text>L-tyrosyl-[protein] + ATP = O-phospho-L-tyrosyl-[protein] + ADP + H(+)</text>
        <dbReference type="Rhea" id="RHEA:10596"/>
        <dbReference type="Rhea" id="RHEA-COMP:10136"/>
        <dbReference type="Rhea" id="RHEA-COMP:20101"/>
        <dbReference type="ChEBI" id="CHEBI:15378"/>
        <dbReference type="ChEBI" id="CHEBI:30616"/>
        <dbReference type="ChEBI" id="CHEBI:46858"/>
        <dbReference type="ChEBI" id="CHEBI:61978"/>
        <dbReference type="ChEBI" id="CHEBI:456216"/>
        <dbReference type="EC" id="2.7.12.2"/>
    </reaction>
</comment>
<comment type="catalytic activity">
    <reaction evidence="8">
        <text>L-threonyl-[protein] + ATP = O-phospho-L-threonyl-[protein] + ADP + H(+)</text>
        <dbReference type="Rhea" id="RHEA:46608"/>
        <dbReference type="Rhea" id="RHEA-COMP:11060"/>
        <dbReference type="Rhea" id="RHEA-COMP:11605"/>
        <dbReference type="ChEBI" id="CHEBI:15378"/>
        <dbReference type="ChEBI" id="CHEBI:30013"/>
        <dbReference type="ChEBI" id="CHEBI:30616"/>
        <dbReference type="ChEBI" id="CHEBI:61977"/>
        <dbReference type="ChEBI" id="CHEBI:456216"/>
        <dbReference type="EC" id="2.7.12.2"/>
    </reaction>
</comment>
<dbReference type="SUPFAM" id="SSF56112">
    <property type="entry name" value="Protein kinase-like (PK-like)"/>
    <property type="match status" value="1"/>
</dbReference>
<evidence type="ECO:0000256" key="6">
    <source>
        <dbReference type="ARBA" id="ARBA00038999"/>
    </source>
</evidence>
<feature type="compositionally biased region" description="Low complexity" evidence="10">
    <location>
        <begin position="228"/>
        <end position="241"/>
    </location>
</feature>
<reference evidence="12 13" key="1">
    <citation type="journal article" date="2016" name="Proc. Natl. Acad. Sci. U.S.A.">
        <title>Comparative genomics of biotechnologically important yeasts.</title>
        <authorList>
            <person name="Riley R."/>
            <person name="Haridas S."/>
            <person name="Wolfe K.H."/>
            <person name="Lopes M.R."/>
            <person name="Hittinger C.T."/>
            <person name="Goeker M."/>
            <person name="Salamov A.A."/>
            <person name="Wisecaver J.H."/>
            <person name="Long T.M."/>
            <person name="Calvey C.H."/>
            <person name="Aerts A.L."/>
            <person name="Barry K.W."/>
            <person name="Choi C."/>
            <person name="Clum A."/>
            <person name="Coughlan A.Y."/>
            <person name="Deshpande S."/>
            <person name="Douglass A.P."/>
            <person name="Hanson S.J."/>
            <person name="Klenk H.-P."/>
            <person name="LaButti K.M."/>
            <person name="Lapidus A."/>
            <person name="Lindquist E.A."/>
            <person name="Lipzen A.M."/>
            <person name="Meier-Kolthoff J.P."/>
            <person name="Ohm R.A."/>
            <person name="Otillar R.P."/>
            <person name="Pangilinan J.L."/>
            <person name="Peng Y."/>
            <person name="Rokas A."/>
            <person name="Rosa C.A."/>
            <person name="Scheuner C."/>
            <person name="Sibirny A.A."/>
            <person name="Slot J.C."/>
            <person name="Stielow J.B."/>
            <person name="Sun H."/>
            <person name="Kurtzman C.P."/>
            <person name="Blackwell M."/>
            <person name="Grigoriev I.V."/>
            <person name="Jeffries T.W."/>
        </authorList>
    </citation>
    <scope>NUCLEOTIDE SEQUENCE [LARGE SCALE GENOMIC DNA]</scope>
    <source>
        <strain evidence="13">ATCC 18201 / CBS 1600 / BCRC 20928 / JCM 3617 / NBRC 0987 / NRRL Y-1542</strain>
    </source>
</reference>
<dbReference type="STRING" id="983966.A0A1E4RXH3"/>
<evidence type="ECO:0000256" key="9">
    <source>
        <dbReference type="ARBA" id="ARBA00051693"/>
    </source>
</evidence>
<dbReference type="GO" id="GO:0004708">
    <property type="term" value="F:MAP kinase kinase activity"/>
    <property type="evidence" value="ECO:0007669"/>
    <property type="project" value="UniProtKB-EC"/>
</dbReference>
<dbReference type="SMART" id="SM00220">
    <property type="entry name" value="S_TKc"/>
    <property type="match status" value="1"/>
</dbReference>
<keyword evidence="13" id="KW-1185">Reference proteome</keyword>
<evidence type="ECO:0000259" key="11">
    <source>
        <dbReference type="PROSITE" id="PS50011"/>
    </source>
</evidence>
<evidence type="ECO:0000256" key="1">
    <source>
        <dbReference type="ARBA" id="ARBA00022679"/>
    </source>
</evidence>
<dbReference type="RefSeq" id="XP_020068940.1">
    <property type="nucleotide sequence ID" value="XM_020216595.1"/>
</dbReference>
<comment type="similarity">
    <text evidence="5">Belongs to the protein kinase superfamily. STE Ser/Thr protein kinase family. MAP kinase kinase subfamily.</text>
</comment>
<dbReference type="PANTHER" id="PTHR48013:SF9">
    <property type="entry name" value="DUAL SPECIFICITY MITOGEN-ACTIVATED PROTEIN KINASE KINASE 5"/>
    <property type="match status" value="1"/>
</dbReference>
<evidence type="ECO:0000256" key="10">
    <source>
        <dbReference type="SAM" id="MobiDB-lite"/>
    </source>
</evidence>
<dbReference type="Proteomes" id="UP000094389">
    <property type="component" value="Unassembled WGS sequence"/>
</dbReference>
<dbReference type="PANTHER" id="PTHR48013">
    <property type="entry name" value="DUAL SPECIFICITY MITOGEN-ACTIVATED PROTEIN KINASE KINASE 5-RELATED"/>
    <property type="match status" value="1"/>
</dbReference>
<evidence type="ECO:0000256" key="7">
    <source>
        <dbReference type="ARBA" id="ARBA00049014"/>
    </source>
</evidence>
<dbReference type="Pfam" id="PF00069">
    <property type="entry name" value="Pkinase"/>
    <property type="match status" value="1"/>
</dbReference>
<accession>A0A1E4RXH3</accession>
<proteinExistence type="inferred from homology"/>
<evidence type="ECO:0000256" key="2">
    <source>
        <dbReference type="ARBA" id="ARBA00022741"/>
    </source>
</evidence>
<name>A0A1E4RXH3_CYBJN</name>
<dbReference type="InterPro" id="IPR000719">
    <property type="entry name" value="Prot_kinase_dom"/>
</dbReference>
<feature type="compositionally biased region" description="Acidic residues" evidence="10">
    <location>
        <begin position="161"/>
        <end position="181"/>
    </location>
</feature>
<keyword evidence="3 12" id="KW-0418">Kinase</keyword>
<dbReference type="Gene3D" id="1.10.510.10">
    <property type="entry name" value="Transferase(Phosphotransferase) domain 1"/>
    <property type="match status" value="1"/>
</dbReference>
<evidence type="ECO:0000256" key="5">
    <source>
        <dbReference type="ARBA" id="ARBA00038035"/>
    </source>
</evidence>
<evidence type="ECO:0000256" key="4">
    <source>
        <dbReference type="ARBA" id="ARBA00022840"/>
    </source>
</evidence>
<keyword evidence="4" id="KW-0067">ATP-binding</keyword>
<protein>
    <recommendedName>
        <fullName evidence="6">mitogen-activated protein kinase kinase</fullName>
        <ecNumber evidence="6">2.7.12.2</ecNumber>
    </recommendedName>
</protein>
<evidence type="ECO:0000313" key="13">
    <source>
        <dbReference type="Proteomes" id="UP000094389"/>
    </source>
</evidence>
<keyword evidence="2" id="KW-0547">Nucleotide-binding</keyword>
<feature type="compositionally biased region" description="Polar residues" evidence="10">
    <location>
        <begin position="208"/>
        <end position="220"/>
    </location>
</feature>
<evidence type="ECO:0000256" key="3">
    <source>
        <dbReference type="ARBA" id="ARBA00022777"/>
    </source>
</evidence>
<dbReference type="GO" id="GO:0005524">
    <property type="term" value="F:ATP binding"/>
    <property type="evidence" value="ECO:0007669"/>
    <property type="project" value="UniProtKB-KW"/>
</dbReference>
<dbReference type="EMBL" id="KV453937">
    <property type="protein sequence ID" value="ODV71901.1"/>
    <property type="molecule type" value="Genomic_DNA"/>
</dbReference>
<feature type="domain" description="Protein kinase" evidence="11">
    <location>
        <begin position="314"/>
        <end position="598"/>
    </location>
</feature>
<dbReference type="PROSITE" id="PS50011">
    <property type="entry name" value="PROTEIN_KINASE_DOM"/>
    <property type="match status" value="1"/>
</dbReference>
<organism evidence="12 13">
    <name type="scientific">Cyberlindnera jadinii (strain ATCC 18201 / CBS 1600 / BCRC 20928 / JCM 3617 / NBRC 0987 / NRRL Y-1542)</name>
    <name type="common">Torula yeast</name>
    <name type="synonym">Candida utilis</name>
    <dbReference type="NCBI Taxonomy" id="983966"/>
    <lineage>
        <taxon>Eukaryota</taxon>
        <taxon>Fungi</taxon>
        <taxon>Dikarya</taxon>
        <taxon>Ascomycota</taxon>
        <taxon>Saccharomycotina</taxon>
        <taxon>Saccharomycetes</taxon>
        <taxon>Phaffomycetales</taxon>
        <taxon>Phaffomycetaceae</taxon>
        <taxon>Cyberlindnera</taxon>
    </lineage>
</organism>
<dbReference type="InterPro" id="IPR011009">
    <property type="entry name" value="Kinase-like_dom_sf"/>
</dbReference>
<dbReference type="EC" id="2.7.12.2" evidence="6"/>
<feature type="compositionally biased region" description="Basic and acidic residues" evidence="10">
    <location>
        <begin position="185"/>
        <end position="196"/>
    </location>
</feature>
<evidence type="ECO:0000313" key="12">
    <source>
        <dbReference type="EMBL" id="ODV71901.1"/>
    </source>
</evidence>
<dbReference type="OrthoDB" id="6513151at2759"/>
<comment type="catalytic activity">
    <reaction evidence="7">
        <text>L-seryl-[protein] + ATP = O-phospho-L-seryl-[protein] + ADP + H(+)</text>
        <dbReference type="Rhea" id="RHEA:17989"/>
        <dbReference type="Rhea" id="RHEA-COMP:9863"/>
        <dbReference type="Rhea" id="RHEA-COMP:11604"/>
        <dbReference type="ChEBI" id="CHEBI:15378"/>
        <dbReference type="ChEBI" id="CHEBI:29999"/>
        <dbReference type="ChEBI" id="CHEBI:30616"/>
        <dbReference type="ChEBI" id="CHEBI:83421"/>
        <dbReference type="ChEBI" id="CHEBI:456216"/>
        <dbReference type="EC" id="2.7.12.2"/>
    </reaction>
</comment>
<sequence length="598" mass="67515">MGKRALEERNLGLIDPFARWLQQVQFKTPLLRVKSQFTSPRTNYVLLTDMGQKAKKTEPVRIWAKVQKVTEDTVGIEVVDSTVGTRYVLRCSSDDLVTVQSVLKMDDPVLQAMGLEKEHIETRGMLSMSFRYRFVEDGVIRDTISERMPCEPARSATSSTEGEDEDTEDTEDDEDDEDEETVVLLRDDTDTQHNHSEGVACNSRPLPTIQTESPSIQNEPTRSDDNNKNSNNTNGTNASNAMPASEPTDHSLRLSNDQLQQRLVTSMGEIQALQLQLIVLRYCLEDQRIRGSQNDTHNQSEQPQGSGSFSIQNFVLRKIISKTSNGILYAVEHARTGGCYTIKEISNQIGAIDTDYRGQALGRELKVLMDLRNSGNTSPNLLQTYDIIFEPTPLRNTCYILSQPVALSFEEFLDTIKEHIRPENTQLFATAAYQVLSGLNFFLAHTGCIHGNLGLNNILISTDNQILISSFDHAVARDKLMHYSLFLDDQRNLKYKHSCILEARRSDSLVVSGVNLDIYSLGLILYRLLSHNDLYEDSDDLQQRFGKRLTPRPTEMLVSFFMNFNTYDNILAWPWMNAHKAPTLGEALQNMTGNQGTV</sequence>
<evidence type="ECO:0000256" key="8">
    <source>
        <dbReference type="ARBA" id="ARBA00049299"/>
    </source>
</evidence>
<keyword evidence="1" id="KW-0808">Transferase</keyword>